<dbReference type="EMBL" id="JACIJO010000003">
    <property type="protein sequence ID" value="MBB6327921.1"/>
    <property type="molecule type" value="Genomic_DNA"/>
</dbReference>
<gene>
    <name evidence="1" type="ORF">FHS59_003564</name>
</gene>
<evidence type="ECO:0000313" key="1">
    <source>
        <dbReference type="EMBL" id="MBB6327921.1"/>
    </source>
</evidence>
<name>A0A841N140_9BACT</name>
<organism evidence="1 2">
    <name type="scientific">Algoriphagus iocasae</name>
    <dbReference type="NCBI Taxonomy" id="1836499"/>
    <lineage>
        <taxon>Bacteria</taxon>
        <taxon>Pseudomonadati</taxon>
        <taxon>Bacteroidota</taxon>
        <taxon>Cytophagia</taxon>
        <taxon>Cytophagales</taxon>
        <taxon>Cyclobacteriaceae</taxon>
        <taxon>Algoriphagus</taxon>
    </lineage>
</organism>
<sequence>MTHQSNLFITFSGTTERDQIVDSYDMIRRVSVKLVGQNKINFYIDNTLPFIKGDPDTLEKIFTEFIDKALCQFHGLEGKLSIVHIKDPKSWIFAFFVEGEKEERSDEKRANLVETVKNFTLAISKKIFNTTDEVDYKYTYS</sequence>
<proteinExistence type="predicted"/>
<evidence type="ECO:0000313" key="2">
    <source>
        <dbReference type="Proteomes" id="UP000588604"/>
    </source>
</evidence>
<dbReference type="AlphaFoldDB" id="A0A841N140"/>
<comment type="caution">
    <text evidence="1">The sequence shown here is derived from an EMBL/GenBank/DDBJ whole genome shotgun (WGS) entry which is preliminary data.</text>
</comment>
<protein>
    <submittedName>
        <fullName evidence="1">Uncharacterized protein</fullName>
    </submittedName>
</protein>
<keyword evidence="2" id="KW-1185">Reference proteome</keyword>
<dbReference type="Proteomes" id="UP000588604">
    <property type="component" value="Unassembled WGS sequence"/>
</dbReference>
<accession>A0A841N140</accession>
<dbReference type="RefSeq" id="WP_184496662.1">
    <property type="nucleotide sequence ID" value="NZ_JACIJO010000003.1"/>
</dbReference>
<reference evidence="1 2" key="1">
    <citation type="submission" date="2020-08" db="EMBL/GenBank/DDBJ databases">
        <title>Genomic Encyclopedia of Type Strains, Phase IV (KMG-IV): sequencing the most valuable type-strain genomes for metagenomic binning, comparative biology and taxonomic classification.</title>
        <authorList>
            <person name="Goeker M."/>
        </authorList>
    </citation>
    <scope>NUCLEOTIDE SEQUENCE [LARGE SCALE GENOMIC DNA]</scope>
    <source>
        <strain evidence="1 2">DSM 102044</strain>
    </source>
</reference>